<evidence type="ECO:0000313" key="6">
    <source>
        <dbReference type="Proteomes" id="UP000076929"/>
    </source>
</evidence>
<dbReference type="PANTHER" id="PTHR11895:SF7">
    <property type="entry name" value="GLUTAMYL-TRNA(GLN) AMIDOTRANSFERASE SUBUNIT A, MITOCHONDRIAL"/>
    <property type="match status" value="1"/>
</dbReference>
<comment type="similarity">
    <text evidence="2">Belongs to the amidase family.</text>
</comment>
<dbReference type="InterPro" id="IPR000120">
    <property type="entry name" value="Amidase"/>
</dbReference>
<dbReference type="Pfam" id="PF01425">
    <property type="entry name" value="Amidase"/>
    <property type="match status" value="1"/>
</dbReference>
<dbReference type="KEGG" id="ccjz:ccrud_06390"/>
<evidence type="ECO:0000256" key="3">
    <source>
        <dbReference type="ARBA" id="ARBA00012922"/>
    </source>
</evidence>
<dbReference type="SUPFAM" id="SSF75304">
    <property type="entry name" value="Amidase signature (AS) enzymes"/>
    <property type="match status" value="1"/>
</dbReference>
<organism evidence="5 6">
    <name type="scientific">Corynebacterium crudilactis</name>
    <dbReference type="NCBI Taxonomy" id="1652495"/>
    <lineage>
        <taxon>Bacteria</taxon>
        <taxon>Bacillati</taxon>
        <taxon>Actinomycetota</taxon>
        <taxon>Actinomycetes</taxon>
        <taxon>Mycobacteriales</taxon>
        <taxon>Corynebacteriaceae</taxon>
        <taxon>Corynebacterium</taxon>
    </lineage>
</organism>
<evidence type="ECO:0000256" key="1">
    <source>
        <dbReference type="ARBA" id="ARBA00001311"/>
    </source>
</evidence>
<dbReference type="RefSeq" id="WP_066565373.1">
    <property type="nucleotide sequence ID" value="NZ_CP015622.1"/>
</dbReference>
<dbReference type="EC" id="3.5.1.4" evidence="3"/>
<evidence type="ECO:0000259" key="4">
    <source>
        <dbReference type="Pfam" id="PF01425"/>
    </source>
</evidence>
<proteinExistence type="inferred from homology"/>
<keyword evidence="6" id="KW-1185">Reference proteome</keyword>
<comment type="catalytic activity">
    <reaction evidence="1">
        <text>a monocarboxylic acid amide + H2O = a monocarboxylate + NH4(+)</text>
        <dbReference type="Rhea" id="RHEA:12020"/>
        <dbReference type="ChEBI" id="CHEBI:15377"/>
        <dbReference type="ChEBI" id="CHEBI:28938"/>
        <dbReference type="ChEBI" id="CHEBI:35757"/>
        <dbReference type="ChEBI" id="CHEBI:83628"/>
        <dbReference type="EC" id="3.5.1.4"/>
    </reaction>
</comment>
<feature type="domain" description="Amidase" evidence="4">
    <location>
        <begin position="28"/>
        <end position="454"/>
    </location>
</feature>
<sequence>MISRTDIPWMQATEIVELTSTGQLAVSEIAEAMISRVESVNPTINAIVDFDPDQVRRDAEALDQKLARGENVGPLFGVPFTIKDLTAVKDRKLTFGMAPMKDNVADHDAVIVKRLLGAGGLFLGKTNTPESGYYGGTDNHLFGPTHNPWKIGYTAGGSSGGAAAAVAAGLGPIAEGSDGAGSVRIPSAMCGVVGLKPSTGRIPQTILPGRYFEWAYHGPITRSVTDNALMLDVVSGFDNADPMSLPDPSVSYVAEVSRGVSGFKIAWSENLGVGEVDPEVADIARNALNLLTQAGATIKEDQPDWGFPEDAMWQGIWVPGFASEYDLLDWDSESGNVDENLIAIMKEAENTTAVDYGRAQEFRGRMWDTFSSFMEDYDILASPTLGAAAFPLEQFAPSWLEGKPLRSQVLQWLFTYPYNMMTTPAITVPAGFTSDGRPVGLQLASRLHDDAAVLRAACAVEKLNPWAQYRPEIS</sequence>
<dbReference type="AlphaFoldDB" id="A0A172QT82"/>
<dbReference type="Proteomes" id="UP000076929">
    <property type="component" value="Chromosome"/>
</dbReference>
<dbReference type="InterPro" id="IPR020556">
    <property type="entry name" value="Amidase_CS"/>
</dbReference>
<name>A0A172QT82_9CORY</name>
<dbReference type="GO" id="GO:0004040">
    <property type="term" value="F:amidase activity"/>
    <property type="evidence" value="ECO:0007669"/>
    <property type="project" value="UniProtKB-EC"/>
</dbReference>
<protein>
    <recommendedName>
        <fullName evidence="3">amidase</fullName>
        <ecNumber evidence="3">3.5.1.4</ecNumber>
    </recommendedName>
</protein>
<dbReference type="InterPro" id="IPR036928">
    <property type="entry name" value="AS_sf"/>
</dbReference>
<dbReference type="STRING" id="1652495.ccrud_06390"/>
<dbReference type="OrthoDB" id="5175573at2"/>
<dbReference type="PROSITE" id="PS00571">
    <property type="entry name" value="AMIDASES"/>
    <property type="match status" value="1"/>
</dbReference>
<gene>
    <name evidence="5" type="ORF">ccrud_06390</name>
</gene>
<reference evidence="5 6" key="1">
    <citation type="submission" date="2016-05" db="EMBL/GenBank/DDBJ databases">
        <title>Complete genome sequence of Corynebacterium crudilactis, a new Corynebacterium species isolated from raw cow's milk.</title>
        <authorList>
            <person name="Christian R."/>
            <person name="Zimmermann J."/>
            <person name="Lipski A."/>
            <person name="Kalinowski J."/>
        </authorList>
    </citation>
    <scope>NUCLEOTIDE SEQUENCE [LARGE SCALE GENOMIC DNA]</scope>
    <source>
        <strain evidence="5 6">JZ16</strain>
    </source>
</reference>
<accession>A0A172QT82</accession>
<dbReference type="PANTHER" id="PTHR11895">
    <property type="entry name" value="TRANSAMIDASE"/>
    <property type="match status" value="1"/>
</dbReference>
<dbReference type="InterPro" id="IPR023631">
    <property type="entry name" value="Amidase_dom"/>
</dbReference>
<dbReference type="Gene3D" id="3.90.1300.10">
    <property type="entry name" value="Amidase signature (AS) domain"/>
    <property type="match status" value="1"/>
</dbReference>
<evidence type="ECO:0000256" key="2">
    <source>
        <dbReference type="ARBA" id="ARBA00009199"/>
    </source>
</evidence>
<evidence type="ECO:0000313" key="5">
    <source>
        <dbReference type="EMBL" id="ANE03876.1"/>
    </source>
</evidence>
<dbReference type="EMBL" id="CP015622">
    <property type="protein sequence ID" value="ANE03876.1"/>
    <property type="molecule type" value="Genomic_DNA"/>
</dbReference>